<dbReference type="EC" id="2.1.1.77" evidence="3"/>
<evidence type="ECO:0000256" key="4">
    <source>
        <dbReference type="ARBA" id="ARBA00013346"/>
    </source>
</evidence>
<protein>
    <recommendedName>
        <fullName evidence="4">Protein-L-isoaspartate O-methyltransferase</fullName>
        <ecNumber evidence="3">2.1.1.77</ecNumber>
    </recommendedName>
    <alternativeName>
        <fullName evidence="11">L-isoaspartyl protein carboxyl methyltransferase</fullName>
    </alternativeName>
    <alternativeName>
        <fullName evidence="9">Protein L-isoaspartyl methyltransferase</fullName>
    </alternativeName>
    <alternativeName>
        <fullName evidence="10">Protein-beta-aspartate methyltransferase</fullName>
    </alternativeName>
</protein>
<dbReference type="SUPFAM" id="SSF53335">
    <property type="entry name" value="S-adenosyl-L-methionine-dependent methyltransferases"/>
    <property type="match status" value="1"/>
</dbReference>
<dbReference type="Pfam" id="PF01135">
    <property type="entry name" value="PCMT"/>
    <property type="match status" value="1"/>
</dbReference>
<evidence type="ECO:0000256" key="3">
    <source>
        <dbReference type="ARBA" id="ARBA00011890"/>
    </source>
</evidence>
<evidence type="ECO:0000256" key="7">
    <source>
        <dbReference type="ARBA" id="ARBA00022679"/>
    </source>
</evidence>
<evidence type="ECO:0000313" key="12">
    <source>
        <dbReference type="EMBL" id="MDT0549081.1"/>
    </source>
</evidence>
<evidence type="ECO:0000256" key="9">
    <source>
        <dbReference type="ARBA" id="ARBA00030757"/>
    </source>
</evidence>
<dbReference type="InterPro" id="IPR000682">
    <property type="entry name" value="PCMT"/>
</dbReference>
<proteinExistence type="inferred from homology"/>
<dbReference type="EMBL" id="JAVRFD010000031">
    <property type="protein sequence ID" value="MDT0549081.1"/>
    <property type="molecule type" value="Genomic_DNA"/>
</dbReference>
<keyword evidence="8" id="KW-0949">S-adenosyl-L-methionine</keyword>
<dbReference type="RefSeq" id="WP_311729650.1">
    <property type="nucleotide sequence ID" value="NZ_JAVRFD010000031.1"/>
</dbReference>
<comment type="caution">
    <text evidence="12">The sequence shown here is derived from an EMBL/GenBank/DDBJ whole genome shotgun (WGS) entry which is preliminary data.</text>
</comment>
<evidence type="ECO:0000256" key="11">
    <source>
        <dbReference type="ARBA" id="ARBA00031350"/>
    </source>
</evidence>
<evidence type="ECO:0000256" key="10">
    <source>
        <dbReference type="ARBA" id="ARBA00031323"/>
    </source>
</evidence>
<keyword evidence="13" id="KW-1185">Reference proteome</keyword>
<evidence type="ECO:0000256" key="8">
    <source>
        <dbReference type="ARBA" id="ARBA00022691"/>
    </source>
</evidence>
<dbReference type="PANTHER" id="PTHR11579">
    <property type="entry name" value="PROTEIN-L-ISOASPARTATE O-METHYLTRANSFERASE"/>
    <property type="match status" value="1"/>
</dbReference>
<evidence type="ECO:0000256" key="2">
    <source>
        <dbReference type="ARBA" id="ARBA00005369"/>
    </source>
</evidence>
<dbReference type="Proteomes" id="UP001180754">
    <property type="component" value="Unassembled WGS sequence"/>
</dbReference>
<reference evidence="12" key="1">
    <citation type="submission" date="2024-05" db="EMBL/GenBank/DDBJ databases">
        <title>30 novel species of actinomycetes from the DSMZ collection.</title>
        <authorList>
            <person name="Nouioui I."/>
        </authorList>
    </citation>
    <scope>NUCLEOTIDE SEQUENCE</scope>
    <source>
        <strain evidence="12">DSM 41529</strain>
    </source>
</reference>
<accession>A0ABU2XT31</accession>
<dbReference type="CDD" id="cd02440">
    <property type="entry name" value="AdoMet_MTases"/>
    <property type="match status" value="1"/>
</dbReference>
<gene>
    <name evidence="12" type="ORF">RND15_41370</name>
</gene>
<organism evidence="12 13">
    <name type="scientific">Streptomyces lonegramiae</name>
    <dbReference type="NCBI Taxonomy" id="3075524"/>
    <lineage>
        <taxon>Bacteria</taxon>
        <taxon>Bacillati</taxon>
        <taxon>Actinomycetota</taxon>
        <taxon>Actinomycetes</taxon>
        <taxon>Kitasatosporales</taxon>
        <taxon>Streptomycetaceae</taxon>
        <taxon>Streptomyces</taxon>
    </lineage>
</organism>
<dbReference type="Gene3D" id="3.40.50.150">
    <property type="entry name" value="Vaccinia Virus protein VP39"/>
    <property type="match status" value="1"/>
</dbReference>
<evidence type="ECO:0000256" key="1">
    <source>
        <dbReference type="ARBA" id="ARBA00004496"/>
    </source>
</evidence>
<keyword evidence="5" id="KW-0963">Cytoplasm</keyword>
<comment type="similarity">
    <text evidence="2">Belongs to the methyltransferase superfamily. L-isoaspartyl/D-aspartyl protein methyltransferase family.</text>
</comment>
<evidence type="ECO:0000256" key="5">
    <source>
        <dbReference type="ARBA" id="ARBA00022490"/>
    </source>
</evidence>
<sequence>MTQFEERRMRLAEAMEAGGDWPDRSPWIRDAVAALPRHLFAPDRLWCWDGFHYQPADRAEDPELWAAEVYAGPSDPAVTQVMGGRASSSISCQAVVVDMLDALMLQEGHRVLELGTGAGWNASLLGWRAGPGRVVSVEVDAGLAAEARRCLAVAGADVDVQVGDGSLGWPVGAPYDRVISTYAVDRVPWEWVAQTRGGGRIVTPWGRLGHVALTVAEGGGSATGWVQGLAMFMPSRGSEAGLGWSEVRGDGPPQDERPVARELLSLRDDAHLLFAVRVVLPDVVVIMNACDGTAVWAHDGVSSWAMLSASDDEGAAIAHQGGPRRLVEELERARGWWVSEGRPELYDFGMTVEPDQQYVWCRDPVAGSRWPV</sequence>
<evidence type="ECO:0000313" key="13">
    <source>
        <dbReference type="Proteomes" id="UP001180754"/>
    </source>
</evidence>
<dbReference type="InterPro" id="IPR029063">
    <property type="entry name" value="SAM-dependent_MTases_sf"/>
</dbReference>
<dbReference type="PANTHER" id="PTHR11579:SF0">
    <property type="entry name" value="PROTEIN-L-ISOASPARTATE(D-ASPARTATE) O-METHYLTRANSFERASE"/>
    <property type="match status" value="1"/>
</dbReference>
<comment type="subcellular location">
    <subcellularLocation>
        <location evidence="1">Cytoplasm</location>
    </subcellularLocation>
</comment>
<keyword evidence="7" id="KW-0808">Transferase</keyword>
<keyword evidence="6" id="KW-0489">Methyltransferase</keyword>
<name>A0ABU2XT31_9ACTN</name>
<evidence type="ECO:0000256" key="6">
    <source>
        <dbReference type="ARBA" id="ARBA00022603"/>
    </source>
</evidence>